<feature type="compositionally biased region" description="Basic and acidic residues" evidence="8">
    <location>
        <begin position="252"/>
        <end position="262"/>
    </location>
</feature>
<keyword evidence="5" id="KW-0804">Transcription</keyword>
<dbReference type="InterPro" id="IPR000818">
    <property type="entry name" value="TEA/ATTS_dom"/>
</dbReference>
<dbReference type="Gene3D" id="2.70.50.80">
    <property type="match status" value="1"/>
</dbReference>
<dbReference type="Pfam" id="PF01285">
    <property type="entry name" value="TEA"/>
    <property type="match status" value="1"/>
</dbReference>
<dbReference type="GO" id="GO:0048568">
    <property type="term" value="P:embryonic organ development"/>
    <property type="evidence" value="ECO:0007669"/>
    <property type="project" value="TreeGrafter"/>
</dbReference>
<accession>A0A8S1HEY6</accession>
<evidence type="ECO:0000313" key="11">
    <source>
        <dbReference type="Proteomes" id="UP000835052"/>
    </source>
</evidence>
<dbReference type="FunFam" id="2.70.50.80:FF:000005">
    <property type="entry name" value="Transcription enhancer factor-like protein egl-44"/>
    <property type="match status" value="1"/>
</dbReference>
<dbReference type="Gene3D" id="6.10.20.40">
    <property type="entry name" value="TEA/ATTS domain"/>
    <property type="match status" value="1"/>
</dbReference>
<gene>
    <name evidence="10" type="ORF">CAUJ_LOCUS11215</name>
</gene>
<dbReference type="EMBL" id="CAJGYM010000053">
    <property type="protein sequence ID" value="CAD6195296.1"/>
    <property type="molecule type" value="Genomic_DNA"/>
</dbReference>
<feature type="compositionally biased region" description="Polar residues" evidence="8">
    <location>
        <begin position="314"/>
        <end position="327"/>
    </location>
</feature>
<dbReference type="OrthoDB" id="10006572at2759"/>
<feature type="compositionally biased region" description="Low complexity" evidence="8">
    <location>
        <begin position="271"/>
        <end position="302"/>
    </location>
</feature>
<keyword evidence="11" id="KW-1185">Reference proteome</keyword>
<proteinExistence type="predicted"/>
<evidence type="ECO:0000313" key="10">
    <source>
        <dbReference type="EMBL" id="CAD6195296.1"/>
    </source>
</evidence>
<comment type="subcellular location">
    <subcellularLocation>
        <location evidence="1">Nucleus</location>
    </subcellularLocation>
</comment>
<dbReference type="InterPro" id="IPR041086">
    <property type="entry name" value="YBD"/>
</dbReference>
<name>A0A8S1HEY6_9PELO</name>
<feature type="compositionally biased region" description="Polar residues" evidence="8">
    <location>
        <begin position="164"/>
        <end position="176"/>
    </location>
</feature>
<dbReference type="GO" id="GO:0005667">
    <property type="term" value="C:transcription regulator complex"/>
    <property type="evidence" value="ECO:0007669"/>
    <property type="project" value="TreeGrafter"/>
</dbReference>
<dbReference type="InterPro" id="IPR050937">
    <property type="entry name" value="TEC1_TEAD_TF"/>
</dbReference>
<dbReference type="PANTHER" id="PTHR11834">
    <property type="entry name" value="TRANSCRIPTIONAL ENHANCER FACTOR TEF RELATED"/>
    <property type="match status" value="1"/>
</dbReference>
<feature type="region of interest" description="Disordered" evidence="8">
    <location>
        <begin position="135"/>
        <end position="179"/>
    </location>
</feature>
<dbReference type="PROSITE" id="PS00554">
    <property type="entry name" value="TEA_1"/>
    <property type="match status" value="1"/>
</dbReference>
<dbReference type="GO" id="GO:0000978">
    <property type="term" value="F:RNA polymerase II cis-regulatory region sequence-specific DNA binding"/>
    <property type="evidence" value="ECO:0007669"/>
    <property type="project" value="TreeGrafter"/>
</dbReference>
<evidence type="ECO:0000256" key="1">
    <source>
        <dbReference type="ARBA" id="ARBA00004123"/>
    </source>
</evidence>
<dbReference type="InterPro" id="IPR038096">
    <property type="entry name" value="TEA/ATTS_sf"/>
</dbReference>
<evidence type="ECO:0000256" key="4">
    <source>
        <dbReference type="ARBA" id="ARBA00023125"/>
    </source>
</evidence>
<reference evidence="10" key="1">
    <citation type="submission" date="2020-10" db="EMBL/GenBank/DDBJ databases">
        <authorList>
            <person name="Kikuchi T."/>
        </authorList>
    </citation>
    <scope>NUCLEOTIDE SEQUENCE</scope>
    <source>
        <strain evidence="10">NKZ352</strain>
    </source>
</reference>
<comment type="caution">
    <text evidence="10">The sequence shown here is derived from an EMBL/GenBank/DDBJ whole genome shotgun (WGS) entry which is preliminary data.</text>
</comment>
<organism evidence="10 11">
    <name type="scientific">Caenorhabditis auriculariae</name>
    <dbReference type="NCBI Taxonomy" id="2777116"/>
    <lineage>
        <taxon>Eukaryota</taxon>
        <taxon>Metazoa</taxon>
        <taxon>Ecdysozoa</taxon>
        <taxon>Nematoda</taxon>
        <taxon>Chromadorea</taxon>
        <taxon>Rhabditida</taxon>
        <taxon>Rhabditina</taxon>
        <taxon>Rhabditomorpha</taxon>
        <taxon>Rhabditoidea</taxon>
        <taxon>Rhabditidae</taxon>
        <taxon>Peloderinae</taxon>
        <taxon>Caenorhabditis</taxon>
    </lineage>
</organism>
<evidence type="ECO:0000256" key="3">
    <source>
        <dbReference type="ARBA" id="ARBA00023015"/>
    </source>
</evidence>
<keyword evidence="3" id="KW-0805">Transcription regulation</keyword>
<feature type="domain" description="TEA" evidence="9">
    <location>
        <begin position="178"/>
        <end position="254"/>
    </location>
</feature>
<dbReference type="GO" id="GO:0035329">
    <property type="term" value="P:hippo signaling"/>
    <property type="evidence" value="ECO:0007669"/>
    <property type="project" value="TreeGrafter"/>
</dbReference>
<evidence type="ECO:0000256" key="7">
    <source>
        <dbReference type="PROSITE-ProRule" id="PRU00505"/>
    </source>
</evidence>
<feature type="compositionally biased region" description="Polar residues" evidence="8">
    <location>
        <begin position="135"/>
        <end position="150"/>
    </location>
</feature>
<feature type="DNA-binding region" description="TEA" evidence="7">
    <location>
        <begin position="178"/>
        <end position="254"/>
    </location>
</feature>
<dbReference type="GO" id="GO:0005634">
    <property type="term" value="C:nucleus"/>
    <property type="evidence" value="ECO:0007669"/>
    <property type="project" value="UniProtKB-SubCell"/>
</dbReference>
<keyword evidence="2" id="KW-0217">Developmental protein</keyword>
<protein>
    <recommendedName>
        <fullName evidence="9">TEA domain-containing protein</fullName>
    </recommendedName>
</protein>
<dbReference type="Pfam" id="PF17725">
    <property type="entry name" value="YBD"/>
    <property type="match status" value="1"/>
</dbReference>
<evidence type="ECO:0000256" key="5">
    <source>
        <dbReference type="ARBA" id="ARBA00023163"/>
    </source>
</evidence>
<dbReference type="AlphaFoldDB" id="A0A8S1HEY6"/>
<dbReference type="PRINTS" id="PR00065">
    <property type="entry name" value="TEADOMAIN"/>
</dbReference>
<keyword evidence="6" id="KW-0539">Nucleus</keyword>
<evidence type="ECO:0000256" key="8">
    <source>
        <dbReference type="SAM" id="MobiDB-lite"/>
    </source>
</evidence>
<dbReference type="SMART" id="SM00426">
    <property type="entry name" value="TEA"/>
    <property type="match status" value="1"/>
</dbReference>
<feature type="region of interest" description="Disordered" evidence="8">
    <location>
        <begin position="251"/>
        <end position="329"/>
    </location>
</feature>
<evidence type="ECO:0000256" key="6">
    <source>
        <dbReference type="ARBA" id="ARBA00023242"/>
    </source>
</evidence>
<evidence type="ECO:0000256" key="2">
    <source>
        <dbReference type="ARBA" id="ARBA00022473"/>
    </source>
</evidence>
<dbReference type="GO" id="GO:0000981">
    <property type="term" value="F:DNA-binding transcription factor activity, RNA polymerase II-specific"/>
    <property type="evidence" value="ECO:0007669"/>
    <property type="project" value="TreeGrafter"/>
</dbReference>
<dbReference type="PROSITE" id="PS51088">
    <property type="entry name" value="TEA_2"/>
    <property type="match status" value="1"/>
</dbReference>
<evidence type="ECO:0000259" key="9">
    <source>
        <dbReference type="PROSITE" id="PS51088"/>
    </source>
</evidence>
<sequence length="592" mass="64386">MKPFSVCGIFCEGFDESELRSVEESRKKAQRTCERTGATGGSGRGHAVGSSETICSWATSAHFDGLQATAVHLAKKSCASPAATLFRHGPLDATTHDPSSPCPSKMSEDVAMTATTLLNGVVGTPSFIEFKKDWTSTPTTNAQNGGQMMTLSPPAGDGAGSAGTQPEATSSQSASDLSGDAEGVWSVDIDQAFQEALAIYPPCGRRKIIISDEGKMYGRNELIARYIKLRCGKTRTRKQVSSHIQVLARKKLRDEQAKKKGEAGLPSLQMSSPPESVRPRSSVTPVPQGTASSSSSSSPASAQTPRIPVLPTVVPNTQTPPSRQPLTTPLKVEPTDQISQQLFLNGLSPHLWNFTPGGMPTTLPFSVDLSRLVVPKAEVCETTSSEARSISSSSLSLLSFTAYVFNSLTNQRTELVKIESTLEEDPVPISLFTDKYPPVLRELFEKSVKKDQFFVVKCWANLNFVEDVRNCQYAVDSFYSSSQKIHLKVSTMACSFSKKAVEKIEAYPPTEAANGHYMFALKSSPMCDYMVQFLSELKKLENVEYMNSVLENFTVLQVVSNSETDETLMVLCFVFEVSRDVESSCSVFRLSA</sequence>
<keyword evidence="4" id="KW-0238">DNA-binding</keyword>
<dbReference type="PANTHER" id="PTHR11834:SF0">
    <property type="entry name" value="PROTEIN SCALLOPED"/>
    <property type="match status" value="1"/>
</dbReference>
<dbReference type="Proteomes" id="UP000835052">
    <property type="component" value="Unassembled WGS sequence"/>
</dbReference>